<dbReference type="GeneID" id="36938732"/>
<protein>
    <recommendedName>
        <fullName evidence="2">Homing endonuclease LAGLIDADG domain-containing protein</fullName>
    </recommendedName>
</protein>
<dbReference type="Gene3D" id="3.10.28.10">
    <property type="entry name" value="Homing endonucleases"/>
    <property type="match status" value="2"/>
</dbReference>
<dbReference type="RefSeq" id="YP_009486092.1">
    <property type="nucleotide sequence ID" value="NC_037757.1"/>
</dbReference>
<evidence type="ECO:0000256" key="1">
    <source>
        <dbReference type="ARBA" id="ARBA00002670"/>
    </source>
</evidence>
<dbReference type="GO" id="GO:0004519">
    <property type="term" value="F:endonuclease activity"/>
    <property type="evidence" value="ECO:0007669"/>
    <property type="project" value="InterPro"/>
</dbReference>
<dbReference type="EMBL" id="MG602719">
    <property type="protein sequence ID" value="AWA82217.1"/>
    <property type="molecule type" value="Genomic_DNA"/>
</dbReference>
<dbReference type="InterPro" id="IPR004860">
    <property type="entry name" value="LAGLIDADG_dom"/>
</dbReference>
<organism evidence="3">
    <name type="scientific">Cantharellus lutescens</name>
    <dbReference type="NCBI Taxonomy" id="104198"/>
    <lineage>
        <taxon>Eukaryota</taxon>
        <taxon>Fungi</taxon>
        <taxon>Dikarya</taxon>
        <taxon>Basidiomycota</taxon>
        <taxon>Agaricomycotina</taxon>
        <taxon>Agaricomycetes</taxon>
        <taxon>Cantharellales</taxon>
        <taxon>Hydnaceae</taxon>
        <taxon>Cantharellus</taxon>
    </lineage>
</organism>
<proteinExistence type="predicted"/>
<evidence type="ECO:0000313" key="3">
    <source>
        <dbReference type="EMBL" id="AWA82217.1"/>
    </source>
</evidence>
<accession>A0A2S0S4G7</accession>
<reference evidence="3" key="1">
    <citation type="journal article" date="2018" name="Int. J. Biol. Macromol.">
        <title>Characterization of the mitochondrial genomes of three species in the ectomycorrhizal genus Cantharellus and phylogeny of Agaricomycetes.</title>
        <authorList>
            <person name="Li Q."/>
            <person name="Liao M."/>
            <person name="Yang M."/>
            <person name="Xiong C."/>
            <person name="Jin X."/>
            <person name="Chen Z."/>
            <person name="Huang W."/>
        </authorList>
    </citation>
    <scope>NUCLEOTIDE SEQUENCE</scope>
    <source>
        <strain evidence="3">S144</strain>
    </source>
</reference>
<geneLocation type="mitochondrion" evidence="3"/>
<dbReference type="AlphaFoldDB" id="A0A2S0S4G7"/>
<dbReference type="Pfam" id="PF03161">
    <property type="entry name" value="LAGLIDADG_2"/>
    <property type="match status" value="1"/>
</dbReference>
<name>A0A2S0S4G7_9AGAM</name>
<comment type="function">
    <text evidence="1">Mitochondrial DNA endonuclease involved in intron homing.</text>
</comment>
<sequence length="274" mass="31588">MDTAVRHLDVDSSYPPGVGAWKGSAVRRLKGYVSWVRFYRQNETKIKNMKNTQIFNSNNKSLDLVNLRKLTSLPVELHSILIGIMLGDGGIYRSSPTANARLEMSLGTKYKNFAEYLGELFKEYMSNPVKSINIKGQTNNYTNYRLKTVSLPVFNMYHDMFYIFNTDKQNYVKIVPININELINPIVLAYLIMTDGNFDANRNRVRIYTNSYKKDEVVKLADAIMNNIKIYIGVLHDRNDQWILTIGAKNLELLRNTVSPHFHSSMLYRIGILD</sequence>
<feature type="domain" description="Homing endonuclease LAGLIDADG" evidence="2">
    <location>
        <begin position="79"/>
        <end position="252"/>
    </location>
</feature>
<evidence type="ECO:0000259" key="2">
    <source>
        <dbReference type="Pfam" id="PF03161"/>
    </source>
</evidence>
<keyword evidence="3" id="KW-0496">Mitochondrion</keyword>
<dbReference type="SUPFAM" id="SSF55608">
    <property type="entry name" value="Homing endonucleases"/>
    <property type="match status" value="1"/>
</dbReference>
<dbReference type="InterPro" id="IPR027434">
    <property type="entry name" value="Homing_endonucl"/>
</dbReference>
<gene>
    <name evidence="3" type="primary">orf274</name>
</gene>